<evidence type="ECO:0000259" key="5">
    <source>
        <dbReference type="PROSITE" id="PS51900"/>
    </source>
</evidence>
<feature type="domain" description="Core-binding (CB)" evidence="5">
    <location>
        <begin position="19"/>
        <end position="106"/>
    </location>
</feature>
<keyword evidence="2" id="KW-0233">DNA recombination</keyword>
<dbReference type="EMBL" id="OBDY01000044">
    <property type="protein sequence ID" value="SNY72878.1"/>
    <property type="molecule type" value="Genomic_DNA"/>
</dbReference>
<dbReference type="SUPFAM" id="SSF56349">
    <property type="entry name" value="DNA breaking-rejoining enzymes"/>
    <property type="match status" value="1"/>
</dbReference>
<reference evidence="6 7" key="1">
    <citation type="submission" date="2017-09" db="EMBL/GenBank/DDBJ databases">
        <authorList>
            <person name="Ehlers B."/>
            <person name="Leendertz F.H."/>
        </authorList>
    </citation>
    <scope>NUCLEOTIDE SEQUENCE [LARGE SCALE GENOMIC DNA]</scope>
    <source>
        <strain evidence="6 7">CGMCC 4.6857</strain>
    </source>
</reference>
<dbReference type="OrthoDB" id="1822491at2"/>
<evidence type="ECO:0000313" key="7">
    <source>
        <dbReference type="Proteomes" id="UP000219612"/>
    </source>
</evidence>
<dbReference type="GO" id="GO:0015074">
    <property type="term" value="P:DNA integration"/>
    <property type="evidence" value="ECO:0007669"/>
    <property type="project" value="InterPro"/>
</dbReference>
<dbReference type="PROSITE" id="PS51900">
    <property type="entry name" value="CB"/>
    <property type="match status" value="1"/>
</dbReference>
<dbReference type="PANTHER" id="PTHR30349">
    <property type="entry name" value="PHAGE INTEGRASE-RELATED"/>
    <property type="match status" value="1"/>
</dbReference>
<dbReference type="InterPro" id="IPR044068">
    <property type="entry name" value="CB"/>
</dbReference>
<evidence type="ECO:0000259" key="4">
    <source>
        <dbReference type="PROSITE" id="PS51898"/>
    </source>
</evidence>
<gene>
    <name evidence="6" type="ORF">SAMN05421748_14440</name>
</gene>
<accession>A0A285KJU2</accession>
<dbReference type="AlphaFoldDB" id="A0A285KJU2"/>
<keyword evidence="7" id="KW-1185">Reference proteome</keyword>
<dbReference type="GO" id="GO:0003677">
    <property type="term" value="F:DNA binding"/>
    <property type="evidence" value="ECO:0007669"/>
    <property type="project" value="UniProtKB-UniRule"/>
</dbReference>
<dbReference type="InterPro" id="IPR050090">
    <property type="entry name" value="Tyrosine_recombinase_XerCD"/>
</dbReference>
<dbReference type="PROSITE" id="PS51898">
    <property type="entry name" value="TYR_RECOMBINASE"/>
    <property type="match status" value="1"/>
</dbReference>
<dbReference type="Gene3D" id="1.10.443.10">
    <property type="entry name" value="Intergrase catalytic core"/>
    <property type="match status" value="1"/>
</dbReference>
<proteinExistence type="predicted"/>
<dbReference type="Pfam" id="PF00589">
    <property type="entry name" value="Phage_integrase"/>
    <property type="match status" value="1"/>
</dbReference>
<keyword evidence="1 3" id="KW-0238">DNA-binding</keyword>
<dbReference type="InterPro" id="IPR011010">
    <property type="entry name" value="DNA_brk_join_enz"/>
</dbReference>
<name>A0A285KJU2_9ACTN</name>
<evidence type="ECO:0000313" key="6">
    <source>
        <dbReference type="EMBL" id="SNY72878.1"/>
    </source>
</evidence>
<sequence length="300" mass="32731">MSAEVIALRPGAEVGERAGQALATVERYLDRCKLSDHTKRAYRRYGRAYVAWLAENAGEHADAFADVVGAEAAVTAWRRRLTADRRAAPTINQALAAVDQLYEHGAGLRLAVDRARVPRPGAPDALTPAEESRVQRAARRRGARDHAIIELLRTTGARVEELARLDLDDVAVTERTGQLRLHGKGDEIRYVDVPQDGRKAVRAWLDERGREAGPLWIGQRGRLTVSGLTQVVLAVGADAGLPGLRPHRLRHTYATRLRKSGADPAQIQALLGHASIETSGRYFRAGAAELAAVVEKAFDE</sequence>
<dbReference type="Proteomes" id="UP000219612">
    <property type="component" value="Unassembled WGS sequence"/>
</dbReference>
<dbReference type="InterPro" id="IPR002104">
    <property type="entry name" value="Integrase_catalytic"/>
</dbReference>
<protein>
    <submittedName>
        <fullName evidence="6">Integrase/recombinase XerC</fullName>
    </submittedName>
</protein>
<feature type="domain" description="Tyr recombinase" evidence="4">
    <location>
        <begin position="121"/>
        <end position="295"/>
    </location>
</feature>
<dbReference type="GO" id="GO:0006310">
    <property type="term" value="P:DNA recombination"/>
    <property type="evidence" value="ECO:0007669"/>
    <property type="project" value="UniProtKB-KW"/>
</dbReference>
<dbReference type="Gene3D" id="1.10.150.130">
    <property type="match status" value="1"/>
</dbReference>
<dbReference type="PANTHER" id="PTHR30349:SF81">
    <property type="entry name" value="TYROSINE RECOMBINASE XERC"/>
    <property type="match status" value="1"/>
</dbReference>
<evidence type="ECO:0000256" key="1">
    <source>
        <dbReference type="ARBA" id="ARBA00023125"/>
    </source>
</evidence>
<organism evidence="6 7">
    <name type="scientific">Paractinoplanes atraurantiacus</name>
    <dbReference type="NCBI Taxonomy" id="1036182"/>
    <lineage>
        <taxon>Bacteria</taxon>
        <taxon>Bacillati</taxon>
        <taxon>Actinomycetota</taxon>
        <taxon>Actinomycetes</taxon>
        <taxon>Micromonosporales</taxon>
        <taxon>Micromonosporaceae</taxon>
        <taxon>Paractinoplanes</taxon>
    </lineage>
</organism>
<dbReference type="InterPro" id="IPR010998">
    <property type="entry name" value="Integrase_recombinase_N"/>
</dbReference>
<dbReference type="InterPro" id="IPR013762">
    <property type="entry name" value="Integrase-like_cat_sf"/>
</dbReference>
<evidence type="ECO:0000256" key="3">
    <source>
        <dbReference type="PROSITE-ProRule" id="PRU01248"/>
    </source>
</evidence>
<evidence type="ECO:0000256" key="2">
    <source>
        <dbReference type="ARBA" id="ARBA00023172"/>
    </source>
</evidence>
<dbReference type="RefSeq" id="WP_097328874.1">
    <property type="nucleotide sequence ID" value="NZ_OBDY01000044.1"/>
</dbReference>